<evidence type="ECO:0000313" key="6">
    <source>
        <dbReference type="Proteomes" id="UP000261948"/>
    </source>
</evidence>
<reference evidence="5 6" key="1">
    <citation type="submission" date="2018-08" db="EMBL/GenBank/DDBJ databases">
        <title>Comamonas testosteroni strain SWCO2.</title>
        <authorList>
            <person name="Jiang N."/>
            <person name="Zhang X.Z."/>
        </authorList>
    </citation>
    <scope>NUCLEOTIDE SEQUENCE [LARGE SCALE GENOMIC DNA]</scope>
    <source>
        <strain evidence="5 6">SWCO2</strain>
    </source>
</reference>
<dbReference type="PANTHER" id="PTHR43767">
    <property type="entry name" value="LONG-CHAIN-FATTY-ACID--COA LIGASE"/>
    <property type="match status" value="1"/>
</dbReference>
<comment type="similarity">
    <text evidence="1">Belongs to the ATP-dependent AMP-binding enzyme family.</text>
</comment>
<keyword evidence="2 5" id="KW-0436">Ligase</keyword>
<comment type="caution">
    <text evidence="5">The sequence shown here is derived from an EMBL/GenBank/DDBJ whole genome shotgun (WGS) entry which is preliminary data.</text>
</comment>
<dbReference type="InterPro" id="IPR045851">
    <property type="entry name" value="AMP-bd_C_sf"/>
</dbReference>
<dbReference type="Pfam" id="PF00501">
    <property type="entry name" value="AMP-binding"/>
    <property type="match status" value="1"/>
</dbReference>
<protein>
    <submittedName>
        <fullName evidence="5">Long-chain fatty acid--CoA ligase</fullName>
    </submittedName>
</protein>
<dbReference type="GO" id="GO:0016877">
    <property type="term" value="F:ligase activity, forming carbon-sulfur bonds"/>
    <property type="evidence" value="ECO:0007669"/>
    <property type="project" value="UniProtKB-ARBA"/>
</dbReference>
<dbReference type="InterPro" id="IPR050237">
    <property type="entry name" value="ATP-dep_AMP-bd_enzyme"/>
</dbReference>
<keyword evidence="6" id="KW-1185">Reference proteome</keyword>
<dbReference type="Pfam" id="PF13193">
    <property type="entry name" value="AMP-binding_C"/>
    <property type="match status" value="1"/>
</dbReference>
<evidence type="ECO:0000256" key="2">
    <source>
        <dbReference type="ARBA" id="ARBA00022598"/>
    </source>
</evidence>
<evidence type="ECO:0000259" key="3">
    <source>
        <dbReference type="Pfam" id="PF00501"/>
    </source>
</evidence>
<dbReference type="Proteomes" id="UP000261948">
    <property type="component" value="Unassembled WGS sequence"/>
</dbReference>
<dbReference type="InterPro" id="IPR000873">
    <property type="entry name" value="AMP-dep_synth/lig_dom"/>
</dbReference>
<evidence type="ECO:0000256" key="1">
    <source>
        <dbReference type="ARBA" id="ARBA00006432"/>
    </source>
</evidence>
<dbReference type="FunFam" id="3.30.300.30:FF:000008">
    <property type="entry name" value="2,3-dihydroxybenzoate-AMP ligase"/>
    <property type="match status" value="1"/>
</dbReference>
<evidence type="ECO:0000259" key="4">
    <source>
        <dbReference type="Pfam" id="PF13193"/>
    </source>
</evidence>
<dbReference type="Gene3D" id="3.30.300.30">
    <property type="match status" value="1"/>
</dbReference>
<evidence type="ECO:0000313" key="5">
    <source>
        <dbReference type="EMBL" id="RGE46015.1"/>
    </source>
</evidence>
<dbReference type="AlphaFoldDB" id="A0A373FR95"/>
<dbReference type="EMBL" id="QURR01000005">
    <property type="protein sequence ID" value="RGE46015.1"/>
    <property type="molecule type" value="Genomic_DNA"/>
</dbReference>
<organism evidence="5 6">
    <name type="scientific">Comamonas testosteroni</name>
    <name type="common">Pseudomonas testosteroni</name>
    <dbReference type="NCBI Taxonomy" id="285"/>
    <lineage>
        <taxon>Bacteria</taxon>
        <taxon>Pseudomonadati</taxon>
        <taxon>Pseudomonadota</taxon>
        <taxon>Betaproteobacteria</taxon>
        <taxon>Burkholderiales</taxon>
        <taxon>Comamonadaceae</taxon>
        <taxon>Comamonas</taxon>
    </lineage>
</organism>
<name>A0A373FR95_COMTE</name>
<sequence length="520" mass="57230">MTTYQFGGMHARQPTYLELIRRGARQHGVRTAIVFGEQSLSFAQVDRLSSQLAHALYAQGLKQNDRVGLLMNNGLLSVPLDFACVKAGLNRVPLNSRLSLAEHVRMLQDTECTSLVFGHGLEQRAAELQRELPELCCMPLGVDSHDALDLFALASMQPGDGPEIEVGPDDIVLTLFTSGTTGTLKAAQHTQASYAAVCRNVLLNLLPATAEDAMLHAASMIHASGVFVLPFWLRGGRTVILSGFEPKQFLATLESQRVTAINMVPTMLQMLLEQPEFAKTDVSMLKYVIYGASPMPRSVLQRAMDQWGAHRFWQYYGQTEAPLCLAVLRPEDHTPHLVGAACGQPCVDVELRLLDDQGKDVAPGEAGEITVRAPSAVRGYYNAQQLNEETFTPDGWVRTRDIGVLDEQGFLHLKDRKSDMIITGGYNVYPLEVENALLTHPAVSECVVVGMPDEKWVETVTAAVVLREGAQIEEGELVAHVAAQLASYKKPQRIFFVQEIAKTAVGKLNRRAMRERLQAC</sequence>
<accession>A0A373FR95</accession>
<dbReference type="OrthoDB" id="9766486at2"/>
<dbReference type="PANTHER" id="PTHR43767:SF7">
    <property type="entry name" value="MEDIUM_LONG-CHAIN-FATTY-ACID--COA LIGASE FADD8"/>
    <property type="match status" value="1"/>
</dbReference>
<dbReference type="InterPro" id="IPR025110">
    <property type="entry name" value="AMP-bd_C"/>
</dbReference>
<dbReference type="SUPFAM" id="SSF56801">
    <property type="entry name" value="Acetyl-CoA synthetase-like"/>
    <property type="match status" value="1"/>
</dbReference>
<proteinExistence type="inferred from homology"/>
<dbReference type="Gene3D" id="3.40.50.12780">
    <property type="entry name" value="N-terminal domain of ligase-like"/>
    <property type="match status" value="1"/>
</dbReference>
<gene>
    <name evidence="5" type="ORF">DZC30_05890</name>
</gene>
<dbReference type="InterPro" id="IPR042099">
    <property type="entry name" value="ANL_N_sf"/>
</dbReference>
<feature type="domain" description="AMP-binding enzyme C-terminal" evidence="4">
    <location>
        <begin position="432"/>
        <end position="507"/>
    </location>
</feature>
<feature type="domain" description="AMP-dependent synthetase/ligase" evidence="3">
    <location>
        <begin position="21"/>
        <end position="381"/>
    </location>
</feature>